<protein>
    <submittedName>
        <fullName evidence="2">Uncharacterized protein</fullName>
    </submittedName>
</protein>
<dbReference type="OrthoDB" id="2564865at2759"/>
<feature type="compositionally biased region" description="Polar residues" evidence="1">
    <location>
        <begin position="155"/>
        <end position="168"/>
    </location>
</feature>
<dbReference type="GeneID" id="36393163"/>
<evidence type="ECO:0000313" key="3">
    <source>
        <dbReference type="Proteomes" id="UP000002149"/>
    </source>
</evidence>
<feature type="compositionally biased region" description="Polar residues" evidence="1">
    <location>
        <begin position="429"/>
        <end position="445"/>
    </location>
</feature>
<feature type="compositionally biased region" description="Polar residues" evidence="1">
    <location>
        <begin position="378"/>
        <end position="398"/>
    </location>
</feature>
<feature type="compositionally biased region" description="Acidic residues" evidence="1">
    <location>
        <begin position="588"/>
        <end position="610"/>
    </location>
</feature>
<feature type="compositionally biased region" description="Low complexity" evidence="1">
    <location>
        <begin position="254"/>
        <end position="265"/>
    </location>
</feature>
<feature type="region of interest" description="Disordered" evidence="1">
    <location>
        <begin position="335"/>
        <end position="610"/>
    </location>
</feature>
<evidence type="ECO:0000256" key="1">
    <source>
        <dbReference type="SAM" id="MobiDB-lite"/>
    </source>
</evidence>
<feature type="region of interest" description="Disordered" evidence="1">
    <location>
        <begin position="187"/>
        <end position="208"/>
    </location>
</feature>
<organism evidence="2 3">
    <name type="scientific">Cryptococcus deneoformans (strain JEC21 / ATCC MYA-565)</name>
    <name type="common">Cryptococcus neoformans var. neoformans serotype D</name>
    <dbReference type="NCBI Taxonomy" id="214684"/>
    <lineage>
        <taxon>Eukaryota</taxon>
        <taxon>Fungi</taxon>
        <taxon>Dikarya</taxon>
        <taxon>Basidiomycota</taxon>
        <taxon>Agaricomycotina</taxon>
        <taxon>Tremellomycetes</taxon>
        <taxon>Tremellales</taxon>
        <taxon>Cryptococcaceae</taxon>
        <taxon>Cryptococcus</taxon>
        <taxon>Cryptococcus neoformans species complex</taxon>
    </lineage>
</organism>
<feature type="region of interest" description="Disordered" evidence="1">
    <location>
        <begin position="109"/>
        <end position="168"/>
    </location>
</feature>
<proteinExistence type="predicted"/>
<keyword evidence="3" id="KW-1185">Reference proteome</keyword>
<sequence>MVFSLPQFLPEVFSFVDTSPPVIYPAPKHNALTRGRFRSSSSLKTPTKDPPRPPVPAFPKLQRRSSRHSISVAKPSSSKELGTLAASMSALDLNATLEPLPGGALEERRKSVEHANNQLPARSRHRRSQSAVPLPAKSLLSTSFSGEPGPRNRLQEFSRNPLTSASATSLPTLAELELPGEDLGVSASGPVISGDRISMPPSPIVRPRNRLSRGASIISTGSMSSPPSPNMLMVSTFSDCDARSRSLVPPPQPASTSQAQAACASMPPPPLRPHPDSITYSPSGRLNRPIPSRTHSFRDATPSGLHRPCHQRRASVDSVASVELSDVAVMATWSFPASPSPEKQPRPASSGGLNQDHRKDINPGQSTRLRERLKSLSGLDTSCGTSNNDGPLSNSSGKTSASTAESTETVIRASRPLPSYLTGRHHHTYSSPNLTFPTPSATGSPGSMGHPPNSLLPTPRPQRRTTTTRLRKPNPLSMFSGHSASTATLQRASSTCGKGELSSSPGSMISDTTTCPSPTSSVRSLPAGPAITVHLDGENSEKDGESTWWPVMPSLRGRSKSRVSGKSVTSEVESLDGKQLKGETQERSEEDGFGLDMDDQEEEYIDMDHM</sequence>
<dbReference type="RefSeq" id="XP_024514696.1">
    <property type="nucleotide sequence ID" value="XM_024658882.1"/>
</dbReference>
<name>A0A0S2M665_CRYD1</name>
<feature type="compositionally biased region" description="Low complexity" evidence="1">
    <location>
        <begin position="399"/>
        <end position="409"/>
    </location>
</feature>
<dbReference type="PaxDb" id="214684-A0A0S2M665"/>
<accession>A0A0S2M665</accession>
<reference evidence="2 3" key="1">
    <citation type="journal article" date="2005" name="Science">
        <title>The genome of the basidiomycetous yeast and human pathogen Cryptococcus neoformans.</title>
        <authorList>
            <person name="Loftus B.J."/>
            <person name="Fung E."/>
            <person name="Roncaglia P."/>
            <person name="Rowley D."/>
            <person name="Amedeo P."/>
            <person name="Bruno D."/>
            <person name="Vamathevan J."/>
            <person name="Miranda M."/>
            <person name="Anderson I.J."/>
            <person name="Fraser J.A."/>
            <person name="Allen J.E."/>
            <person name="Bosdet I.E."/>
            <person name="Brent M.R."/>
            <person name="Chiu R."/>
            <person name="Doering T.L."/>
            <person name="Donlin M.J."/>
            <person name="D'Souza C.A."/>
            <person name="Fox D.S."/>
            <person name="Grinberg V."/>
            <person name="Fu J."/>
            <person name="Fukushima M."/>
            <person name="Haas B.J."/>
            <person name="Huang J.C."/>
            <person name="Janbon G."/>
            <person name="Jones S.J."/>
            <person name="Koo H.L."/>
            <person name="Krzywinski M.I."/>
            <person name="Kwon-Chung J.K."/>
            <person name="Lengeler K.B."/>
            <person name="Maiti R."/>
            <person name="Marra M.A."/>
            <person name="Marra R.E."/>
            <person name="Mathewson C.A."/>
            <person name="Mitchell T.G."/>
            <person name="Pertea M."/>
            <person name="Riggs F.R."/>
            <person name="Salzberg S.L."/>
            <person name="Schein J.E."/>
            <person name="Shvartsbeyn A."/>
            <person name="Shin H."/>
            <person name="Shumway M."/>
            <person name="Specht C.A."/>
            <person name="Suh B.B."/>
            <person name="Tenney A."/>
            <person name="Utterback T.R."/>
            <person name="Wickes B.L."/>
            <person name="Wortman J.R."/>
            <person name="Wye N.H."/>
            <person name="Kronstad J.W."/>
            <person name="Lodge J.K."/>
            <person name="Heitman J."/>
            <person name="Davis R.W."/>
            <person name="Fraser C.M."/>
            <person name="Hyman R.W."/>
        </authorList>
    </citation>
    <scope>NUCLEOTIDE SEQUENCE [LARGE SCALE GENOMIC DNA]</scope>
    <source>
        <strain evidence="3">JEC21 / ATCC MYA-565</strain>
    </source>
</reference>
<feature type="compositionally biased region" description="Low complexity" evidence="1">
    <location>
        <begin position="510"/>
        <end position="521"/>
    </location>
</feature>
<dbReference type="InParanoid" id="A0A0S2M665"/>
<dbReference type="Proteomes" id="UP000002149">
    <property type="component" value="Chromosome 14"/>
</dbReference>
<dbReference type="AlphaFoldDB" id="A0A0S2M665"/>
<feature type="compositionally biased region" description="Basic and acidic residues" evidence="1">
    <location>
        <begin position="575"/>
        <end position="587"/>
    </location>
</feature>
<feature type="region of interest" description="Disordered" evidence="1">
    <location>
        <begin position="33"/>
        <end position="79"/>
    </location>
</feature>
<feature type="region of interest" description="Disordered" evidence="1">
    <location>
        <begin position="243"/>
        <end position="313"/>
    </location>
</feature>
<feature type="compositionally biased region" description="Low complexity" evidence="1">
    <location>
        <begin position="464"/>
        <end position="476"/>
    </location>
</feature>
<feature type="compositionally biased region" description="Polar residues" evidence="1">
    <location>
        <begin position="480"/>
        <end position="509"/>
    </location>
</feature>
<dbReference type="KEGG" id="cne:CNN00823"/>
<dbReference type="VEuPathDB" id="FungiDB:CNN00823"/>
<dbReference type="EMBL" id="AE017356">
    <property type="protein sequence ID" value="ALO69806.1"/>
    <property type="molecule type" value="Genomic_DNA"/>
</dbReference>
<evidence type="ECO:0000313" key="2">
    <source>
        <dbReference type="EMBL" id="ALO69806.1"/>
    </source>
</evidence>
<gene>
    <name evidence="2" type="ordered locus">CNN00823</name>
</gene>
<feature type="compositionally biased region" description="Basic and acidic residues" evidence="1">
    <location>
        <begin position="535"/>
        <end position="545"/>
    </location>
</feature>